<dbReference type="CDD" id="cd04301">
    <property type="entry name" value="NAT_SF"/>
    <property type="match status" value="1"/>
</dbReference>
<dbReference type="PANTHER" id="PTHR43877:SF2">
    <property type="entry name" value="AMINOALKYLPHOSPHONATE N-ACETYLTRANSFERASE-RELATED"/>
    <property type="match status" value="1"/>
</dbReference>
<keyword evidence="1" id="KW-0808">Transferase</keyword>
<comment type="caution">
    <text evidence="4">The sequence shown here is derived from an EMBL/GenBank/DDBJ whole genome shotgun (WGS) entry which is preliminary data.</text>
</comment>
<dbReference type="Gene3D" id="3.40.630.30">
    <property type="match status" value="1"/>
</dbReference>
<keyword evidence="5" id="KW-1185">Reference proteome</keyword>
<evidence type="ECO:0000259" key="3">
    <source>
        <dbReference type="PROSITE" id="PS51186"/>
    </source>
</evidence>
<evidence type="ECO:0000256" key="1">
    <source>
        <dbReference type="ARBA" id="ARBA00022679"/>
    </source>
</evidence>
<dbReference type="OrthoDB" id="273614at2"/>
<evidence type="ECO:0000313" key="5">
    <source>
        <dbReference type="Proteomes" id="UP001515100"/>
    </source>
</evidence>
<protein>
    <submittedName>
        <fullName evidence="4">GNAT family N-acetyltransferase</fullName>
    </submittedName>
</protein>
<gene>
    <name evidence="4" type="ORF">ESP62_017225</name>
</gene>
<sequence length="180" mass="19597">MPPPASDLVVRPVRADEHDEVGRLTVAGYEADGHLTRADGTYDHEYAAWIGDVAGRADDSEVLVAVDGKHLVGTVTWCPHGSAFAQLARQPFQAEFRTLSVDPRARGRGVGRALVEACVDRARRAGLTEVLLCSLTEMTTAHRLYRSMGFARRPELDWTPVPGAHLWGFALALPPDDGSR</sequence>
<reference evidence="4" key="1">
    <citation type="submission" date="2019-09" db="EMBL/GenBank/DDBJ databases">
        <authorList>
            <person name="Li J."/>
        </authorList>
    </citation>
    <scope>NUCLEOTIDE SEQUENCE [LARGE SCALE GENOMIC DNA]</scope>
    <source>
        <strain evidence="4">NRBC 14897</strain>
    </source>
</reference>
<dbReference type="InterPro" id="IPR016181">
    <property type="entry name" value="Acyl_CoA_acyltransferase"/>
</dbReference>
<dbReference type="SUPFAM" id="SSF55729">
    <property type="entry name" value="Acyl-CoA N-acyltransferases (Nat)"/>
    <property type="match status" value="1"/>
</dbReference>
<dbReference type="Pfam" id="PF00583">
    <property type="entry name" value="Acetyltransf_1"/>
    <property type="match status" value="1"/>
</dbReference>
<dbReference type="Proteomes" id="UP001515100">
    <property type="component" value="Unassembled WGS sequence"/>
</dbReference>
<dbReference type="PANTHER" id="PTHR43877">
    <property type="entry name" value="AMINOALKYLPHOSPHONATE N-ACETYLTRANSFERASE-RELATED-RELATED"/>
    <property type="match status" value="1"/>
</dbReference>
<dbReference type="RefSeq" id="WP_129185043.1">
    <property type="nucleotide sequence ID" value="NZ_JAGIOG010000001.1"/>
</dbReference>
<evidence type="ECO:0000313" key="4">
    <source>
        <dbReference type="EMBL" id="KAA1373696.1"/>
    </source>
</evidence>
<dbReference type="AlphaFoldDB" id="A0A641AHU8"/>
<feature type="domain" description="N-acetyltransferase" evidence="3">
    <location>
        <begin position="8"/>
        <end position="176"/>
    </location>
</feature>
<dbReference type="GO" id="GO:0016747">
    <property type="term" value="F:acyltransferase activity, transferring groups other than amino-acyl groups"/>
    <property type="evidence" value="ECO:0007669"/>
    <property type="project" value="InterPro"/>
</dbReference>
<evidence type="ECO:0000256" key="2">
    <source>
        <dbReference type="ARBA" id="ARBA00023315"/>
    </source>
</evidence>
<keyword evidence="2" id="KW-0012">Acyltransferase</keyword>
<name>A0A641AHU8_9ACTN</name>
<dbReference type="EMBL" id="SDPP02000005">
    <property type="protein sequence ID" value="KAA1373696.1"/>
    <property type="molecule type" value="Genomic_DNA"/>
</dbReference>
<dbReference type="InterPro" id="IPR000182">
    <property type="entry name" value="GNAT_dom"/>
</dbReference>
<organism evidence="4 5">
    <name type="scientific">Aeromicrobium fastidiosum</name>
    <dbReference type="NCBI Taxonomy" id="52699"/>
    <lineage>
        <taxon>Bacteria</taxon>
        <taxon>Bacillati</taxon>
        <taxon>Actinomycetota</taxon>
        <taxon>Actinomycetes</taxon>
        <taxon>Propionibacteriales</taxon>
        <taxon>Nocardioidaceae</taxon>
        <taxon>Aeromicrobium</taxon>
    </lineage>
</organism>
<dbReference type="InterPro" id="IPR050832">
    <property type="entry name" value="Bact_Acetyltransf"/>
</dbReference>
<proteinExistence type="predicted"/>
<dbReference type="PROSITE" id="PS51186">
    <property type="entry name" value="GNAT"/>
    <property type="match status" value="1"/>
</dbReference>
<accession>A0A641AHU8</accession>